<evidence type="ECO:0000259" key="1">
    <source>
        <dbReference type="Pfam" id="PF01261"/>
    </source>
</evidence>
<dbReference type="eggNOG" id="COG1082">
    <property type="taxonomic scope" value="Bacteria"/>
</dbReference>
<dbReference type="Gene3D" id="3.20.20.150">
    <property type="entry name" value="Divalent-metal-dependent TIM barrel enzymes"/>
    <property type="match status" value="1"/>
</dbReference>
<feature type="domain" description="Xylose isomerase-like TIM barrel" evidence="1">
    <location>
        <begin position="99"/>
        <end position="248"/>
    </location>
</feature>
<keyword evidence="2" id="KW-0413">Isomerase</keyword>
<accession>F2JLI4</accession>
<dbReference type="STRING" id="642492.Clole_1651"/>
<dbReference type="EMBL" id="CP002582">
    <property type="protein sequence ID" value="ADZ83375.1"/>
    <property type="molecule type" value="Genomic_DNA"/>
</dbReference>
<sequence>MKRLFHLSTTSKQLDLFDKDWEQIKGFIEKNRMDGIEVGLTLDYPLEQIPAGIVEGVHLSFYPMWLDFWRQDQVKLQQLFEDEEAIKSYYGGLEPAVLIESYKKQYRRAKALGAKYMVFHVSHVLPEDSFTWQFDYTDHEVMEATLELVNAVFEAEEDGPMLLFENLWWPGLTYLNPELTQWFIEGVQYKNKGYLVDVSHLTLTNATIGNEKQAYEYIKKVITQLGETKKWIKAVHLNKALPKFYMGRSHHYLLEQYQKAKDKKQQLMILKKHINALDGHVPFDHPLAASILELMDPMYCVYETAPSSRYELAYFIKCQNEALKMMTNKND</sequence>
<proteinExistence type="predicted"/>
<name>F2JLI4_CELLD</name>
<dbReference type="AlphaFoldDB" id="F2JLI4"/>
<dbReference type="InterPro" id="IPR036237">
    <property type="entry name" value="Xyl_isomerase-like_sf"/>
</dbReference>
<dbReference type="Proteomes" id="UP000008467">
    <property type="component" value="Chromosome"/>
</dbReference>
<dbReference type="HOGENOM" id="CLU_046677_0_0_9"/>
<evidence type="ECO:0000313" key="2">
    <source>
        <dbReference type="EMBL" id="ADZ83375.1"/>
    </source>
</evidence>
<dbReference type="GO" id="GO:0016853">
    <property type="term" value="F:isomerase activity"/>
    <property type="evidence" value="ECO:0007669"/>
    <property type="project" value="UniProtKB-KW"/>
</dbReference>
<organism evidence="2 3">
    <name type="scientific">Cellulosilyticum lentocellum (strain ATCC 49066 / DSM 5427 / NCIMB 11756 / RHM5)</name>
    <name type="common">Clostridium lentocellum</name>
    <dbReference type="NCBI Taxonomy" id="642492"/>
    <lineage>
        <taxon>Bacteria</taxon>
        <taxon>Bacillati</taxon>
        <taxon>Bacillota</taxon>
        <taxon>Clostridia</taxon>
        <taxon>Lachnospirales</taxon>
        <taxon>Cellulosilyticaceae</taxon>
        <taxon>Cellulosilyticum</taxon>
    </lineage>
</organism>
<keyword evidence="3" id="KW-1185">Reference proteome</keyword>
<dbReference type="RefSeq" id="WP_013656672.1">
    <property type="nucleotide sequence ID" value="NC_015275.1"/>
</dbReference>
<evidence type="ECO:0000313" key="3">
    <source>
        <dbReference type="Proteomes" id="UP000008467"/>
    </source>
</evidence>
<dbReference type="Pfam" id="PF01261">
    <property type="entry name" value="AP_endonuc_2"/>
    <property type="match status" value="1"/>
</dbReference>
<reference evidence="2 3" key="1">
    <citation type="journal article" date="2011" name="J. Bacteriol.">
        <title>Complete genome sequence of the cellulose-degrading bacterium Cellulosilyticum lentocellum.</title>
        <authorList>
            <consortium name="US DOE Joint Genome Institute"/>
            <person name="Miller D.A."/>
            <person name="Suen G."/>
            <person name="Bruce D."/>
            <person name="Copeland A."/>
            <person name="Cheng J.F."/>
            <person name="Detter C."/>
            <person name="Goodwin L.A."/>
            <person name="Han C.S."/>
            <person name="Hauser L.J."/>
            <person name="Land M.L."/>
            <person name="Lapidus A."/>
            <person name="Lucas S."/>
            <person name="Meincke L."/>
            <person name="Pitluck S."/>
            <person name="Tapia R."/>
            <person name="Teshima H."/>
            <person name="Woyke T."/>
            <person name="Fox B.G."/>
            <person name="Angert E.R."/>
            <person name="Currie C.R."/>
        </authorList>
    </citation>
    <scope>NUCLEOTIDE SEQUENCE [LARGE SCALE GENOMIC DNA]</scope>
    <source>
        <strain evidence="3">ATCC 49066 / DSM 5427 / NCIMB 11756 / RHM5</strain>
    </source>
</reference>
<protein>
    <submittedName>
        <fullName evidence="2">Xylose isomerase domain-containing protein TIM barrel</fullName>
    </submittedName>
</protein>
<dbReference type="SUPFAM" id="SSF51658">
    <property type="entry name" value="Xylose isomerase-like"/>
    <property type="match status" value="1"/>
</dbReference>
<dbReference type="KEGG" id="cle:Clole_1651"/>
<gene>
    <name evidence="2" type="ordered locus">Clole_1651</name>
</gene>
<dbReference type="InterPro" id="IPR013022">
    <property type="entry name" value="Xyl_isomerase-like_TIM-brl"/>
</dbReference>